<sequence>MASVACLDICPKNAVCLVQASAPGKVHLVAAEAAVAEVFGELAPVPQGSAKRGGKALRRAVADGAAPIPGGGVAPSKTS</sequence>
<organism evidence="1 2">
    <name type="scientific">Novosphingobium lindaniclasticum LE124</name>
    <dbReference type="NCBI Taxonomy" id="1096930"/>
    <lineage>
        <taxon>Bacteria</taxon>
        <taxon>Pseudomonadati</taxon>
        <taxon>Pseudomonadota</taxon>
        <taxon>Alphaproteobacteria</taxon>
        <taxon>Sphingomonadales</taxon>
        <taxon>Sphingomonadaceae</taxon>
        <taxon>Novosphingobium</taxon>
    </lineage>
</organism>
<dbReference type="EMBL" id="ATHL01000120">
    <property type="protein sequence ID" value="EQB10051.1"/>
    <property type="molecule type" value="Genomic_DNA"/>
</dbReference>
<protein>
    <submittedName>
        <fullName evidence="1">Uncharacterized protein</fullName>
    </submittedName>
</protein>
<dbReference type="RefSeq" id="WP_021235364.1">
    <property type="nucleotide sequence ID" value="NZ_ATHL01000120.1"/>
</dbReference>
<name>T0H135_9SPHN</name>
<dbReference type="PATRIC" id="fig|1096930.3.peg.3562"/>
<proteinExistence type="predicted"/>
<keyword evidence="2" id="KW-1185">Reference proteome</keyword>
<accession>T0H135</accession>
<dbReference type="AlphaFoldDB" id="T0H135"/>
<dbReference type="Proteomes" id="UP000015527">
    <property type="component" value="Unassembled WGS sequence"/>
</dbReference>
<evidence type="ECO:0000313" key="1">
    <source>
        <dbReference type="EMBL" id="EQB10051.1"/>
    </source>
</evidence>
<comment type="caution">
    <text evidence="1">The sequence shown here is derived from an EMBL/GenBank/DDBJ whole genome shotgun (WGS) entry which is preliminary data.</text>
</comment>
<evidence type="ECO:0000313" key="2">
    <source>
        <dbReference type="Proteomes" id="UP000015527"/>
    </source>
</evidence>
<reference evidence="1 2" key="1">
    <citation type="journal article" date="2013" name="Genome Announc.">
        <title>Genome Sequence of Novosphingobium lindaniclasticum LE124T, Isolated from a Hexachlorocyclohexane Dumpsite.</title>
        <authorList>
            <person name="Saxena A."/>
            <person name="Nayyar N."/>
            <person name="Sangwan N."/>
            <person name="Kumari R."/>
            <person name="Khurana J.P."/>
            <person name="Lal R."/>
        </authorList>
    </citation>
    <scope>NUCLEOTIDE SEQUENCE [LARGE SCALE GENOMIC DNA]</scope>
    <source>
        <strain evidence="1 2">LE124</strain>
    </source>
</reference>
<gene>
    <name evidence="1" type="ORF">L284_18005</name>
</gene>